<sequence length="72" mass="8124">MSRSRGPWPGRRQLSVSAWGTDGEYDTFVEQIRSGTSTPPSTTAPTMLEEAYNDPREFVYALPSRYKPVRGK</sequence>
<accession>A0A7W8AMR1</accession>
<evidence type="ECO:0000313" key="1">
    <source>
        <dbReference type="EMBL" id="MBB5101254.1"/>
    </source>
</evidence>
<name>A0A7W8AMR1_STRST</name>
<evidence type="ECO:0000313" key="2">
    <source>
        <dbReference type="Proteomes" id="UP000549009"/>
    </source>
</evidence>
<organism evidence="1 2">
    <name type="scientific">Streptomyces spectabilis</name>
    <dbReference type="NCBI Taxonomy" id="68270"/>
    <lineage>
        <taxon>Bacteria</taxon>
        <taxon>Bacillati</taxon>
        <taxon>Actinomycetota</taxon>
        <taxon>Actinomycetes</taxon>
        <taxon>Kitasatosporales</taxon>
        <taxon>Streptomycetaceae</taxon>
        <taxon>Streptomyces</taxon>
    </lineage>
</organism>
<dbReference type="AlphaFoldDB" id="A0A7W8AMR1"/>
<dbReference type="Proteomes" id="UP000549009">
    <property type="component" value="Unassembled WGS sequence"/>
</dbReference>
<dbReference type="EMBL" id="JACHJD010000001">
    <property type="protein sequence ID" value="MBB5101254.1"/>
    <property type="molecule type" value="Genomic_DNA"/>
</dbReference>
<reference evidence="1 2" key="1">
    <citation type="submission" date="2020-08" db="EMBL/GenBank/DDBJ databases">
        <title>Genomic Encyclopedia of Type Strains, Phase III (KMG-III): the genomes of soil and plant-associated and newly described type strains.</title>
        <authorList>
            <person name="Whitman W."/>
        </authorList>
    </citation>
    <scope>NUCLEOTIDE SEQUENCE [LARGE SCALE GENOMIC DNA]</scope>
    <source>
        <strain evidence="1 2">CECT 3146</strain>
    </source>
</reference>
<proteinExistence type="predicted"/>
<keyword evidence="2" id="KW-1185">Reference proteome</keyword>
<comment type="caution">
    <text evidence="1">The sequence shown here is derived from an EMBL/GenBank/DDBJ whole genome shotgun (WGS) entry which is preliminary data.</text>
</comment>
<gene>
    <name evidence="1" type="ORF">FHS40_000307</name>
</gene>
<protein>
    <submittedName>
        <fullName evidence="1">Uncharacterized protein</fullName>
    </submittedName>
</protein>
<dbReference type="RefSeq" id="WP_184924735.1">
    <property type="nucleotide sequence ID" value="NZ_BMSQ01000003.1"/>
</dbReference>